<organism evidence="1 2">
    <name type="scientific">Dentiscutata erythropus</name>
    <dbReference type="NCBI Taxonomy" id="1348616"/>
    <lineage>
        <taxon>Eukaryota</taxon>
        <taxon>Fungi</taxon>
        <taxon>Fungi incertae sedis</taxon>
        <taxon>Mucoromycota</taxon>
        <taxon>Glomeromycotina</taxon>
        <taxon>Glomeromycetes</taxon>
        <taxon>Diversisporales</taxon>
        <taxon>Gigasporaceae</taxon>
        <taxon>Dentiscutata</taxon>
    </lineage>
</organism>
<dbReference type="Proteomes" id="UP000789405">
    <property type="component" value="Unassembled WGS sequence"/>
</dbReference>
<comment type="caution">
    <text evidence="1">The sequence shown here is derived from an EMBL/GenBank/DDBJ whole genome shotgun (WGS) entry which is preliminary data.</text>
</comment>
<gene>
    <name evidence="1" type="ORF">DERYTH_LOCUS14920</name>
</gene>
<reference evidence="1" key="1">
    <citation type="submission" date="2021-06" db="EMBL/GenBank/DDBJ databases">
        <authorList>
            <person name="Kallberg Y."/>
            <person name="Tangrot J."/>
            <person name="Rosling A."/>
        </authorList>
    </citation>
    <scope>NUCLEOTIDE SEQUENCE</scope>
    <source>
        <strain evidence="1">MA453B</strain>
    </source>
</reference>
<sequence>MIERIACSELSYPTNWSFAKDVILSTHTIKYPKLVVLLTDILRSVTTNLNYHPLKEPLIELEPEVIKLDSKKTSDFKGYYVYFRHIKNEYLTDVAKYIMFSHTVIQVQEQYYKLVPKKDKWIVFRHWTLLLEGFSSCIHIEPTYYMTGKILPYKYISGYNLMLMPKERSLKTYLDFYFKPEYSTINQDSIQVEELIKQINLLYQSVSFTIPTLKTTKKYTSNIYDLFTDYNFIFNAQKEPINQLRNQRKIVWFALINLVKHQFALITGKTIYKLIDRKLNIPDDKELILDLNQIEEFYSKHFNIPVDLGIKKIKNELYKIGITLPVRKFEKEIDLITADMLKKLQVKYPHPEDIEKNKEKKICEAVFNQLYHLLGESKFMSPEEVLSK</sequence>
<protein>
    <submittedName>
        <fullName evidence="1">7356_t:CDS:1</fullName>
    </submittedName>
</protein>
<keyword evidence="2" id="KW-1185">Reference proteome</keyword>
<evidence type="ECO:0000313" key="1">
    <source>
        <dbReference type="EMBL" id="CAG8728517.1"/>
    </source>
</evidence>
<dbReference type="OrthoDB" id="10601995at2759"/>
<accession>A0A9N9IBC7</accession>
<proteinExistence type="predicted"/>
<name>A0A9N9IBC7_9GLOM</name>
<dbReference type="EMBL" id="CAJVPY010011630">
    <property type="protein sequence ID" value="CAG8728517.1"/>
    <property type="molecule type" value="Genomic_DNA"/>
</dbReference>
<evidence type="ECO:0000313" key="2">
    <source>
        <dbReference type="Proteomes" id="UP000789405"/>
    </source>
</evidence>
<dbReference type="AlphaFoldDB" id="A0A9N9IBC7"/>